<comment type="caution">
    <text evidence="1">The sequence shown here is derived from an EMBL/GenBank/DDBJ whole genome shotgun (WGS) entry which is preliminary data.</text>
</comment>
<dbReference type="EC" id="3.4.25.1" evidence="1"/>
<sequence>MAPSMENTAGFKFDNVRRNQLLGDKGYKVPTATKTGTTIVGLIFRDGVVLGADTRATAGPI</sequence>
<gene>
    <name evidence="1" type="primary">PSMB7</name>
    <name evidence="1" type="ORF">FBU59_002379</name>
</gene>
<accession>A0ACC1JBB2</accession>
<evidence type="ECO:0000313" key="1">
    <source>
        <dbReference type="EMBL" id="KAJ1945193.1"/>
    </source>
</evidence>
<keyword evidence="1" id="KW-0647">Proteasome</keyword>
<keyword evidence="1" id="KW-0378">Hydrolase</keyword>
<keyword evidence="2" id="KW-1185">Reference proteome</keyword>
<proteinExistence type="predicted"/>
<name>A0ACC1JBB2_9FUNG</name>
<evidence type="ECO:0000313" key="2">
    <source>
        <dbReference type="Proteomes" id="UP001150603"/>
    </source>
</evidence>
<protein>
    <submittedName>
        <fullName evidence="1">Proteasome subunit beta type-7</fullName>
        <ecNumber evidence="1">3.4.25.1</ecNumber>
    </submittedName>
</protein>
<organism evidence="1 2">
    <name type="scientific">Linderina macrospora</name>
    <dbReference type="NCBI Taxonomy" id="4868"/>
    <lineage>
        <taxon>Eukaryota</taxon>
        <taxon>Fungi</taxon>
        <taxon>Fungi incertae sedis</taxon>
        <taxon>Zoopagomycota</taxon>
        <taxon>Kickxellomycotina</taxon>
        <taxon>Kickxellomycetes</taxon>
        <taxon>Kickxellales</taxon>
        <taxon>Kickxellaceae</taxon>
        <taxon>Linderina</taxon>
    </lineage>
</organism>
<feature type="non-terminal residue" evidence="1">
    <location>
        <position position="61"/>
    </location>
</feature>
<dbReference type="EMBL" id="JANBPW010001289">
    <property type="protein sequence ID" value="KAJ1945193.1"/>
    <property type="molecule type" value="Genomic_DNA"/>
</dbReference>
<dbReference type="Proteomes" id="UP001150603">
    <property type="component" value="Unassembled WGS sequence"/>
</dbReference>
<reference evidence="1" key="1">
    <citation type="submission" date="2022-07" db="EMBL/GenBank/DDBJ databases">
        <title>Phylogenomic reconstructions and comparative analyses of Kickxellomycotina fungi.</title>
        <authorList>
            <person name="Reynolds N.K."/>
            <person name="Stajich J.E."/>
            <person name="Barry K."/>
            <person name="Grigoriev I.V."/>
            <person name="Crous P."/>
            <person name="Smith M.E."/>
        </authorList>
    </citation>
    <scope>NUCLEOTIDE SEQUENCE</scope>
    <source>
        <strain evidence="1">NRRL 5244</strain>
    </source>
</reference>